<accession>A0ABS5KP09</accession>
<evidence type="ECO:0000313" key="2">
    <source>
        <dbReference type="Proteomes" id="UP000730482"/>
    </source>
</evidence>
<proteinExistence type="predicted"/>
<dbReference type="Gene3D" id="3.90.1150.10">
    <property type="entry name" value="Aspartate Aminotransferase, domain 1"/>
    <property type="match status" value="1"/>
</dbReference>
<comment type="caution">
    <text evidence="1">The sequence shown here is derived from an EMBL/GenBank/DDBJ whole genome shotgun (WGS) entry which is preliminary data.</text>
</comment>
<reference evidence="1 2" key="1">
    <citation type="submission" date="2020-02" db="EMBL/GenBank/DDBJ databases">
        <title>Acidophilic actinobacteria isolated from forest soil.</title>
        <authorList>
            <person name="Golinska P."/>
        </authorList>
    </citation>
    <scope>NUCLEOTIDE SEQUENCE [LARGE SCALE GENOMIC DNA]</scope>
    <source>
        <strain evidence="1 2">NL8</strain>
    </source>
</reference>
<dbReference type="EMBL" id="JAAFYZ010000034">
    <property type="protein sequence ID" value="MBS2547771.1"/>
    <property type="molecule type" value="Genomic_DNA"/>
</dbReference>
<sequence>MERNIASAKLLGERLAGLPGVRLAAPVRLNVVCFTVGEDGAGAVNPADAAEAVKVVVAAVAESGQVFVTPTVLAGTPAVRVVFSNWRTGPGDDDLIFEAFRRALS</sequence>
<dbReference type="InterPro" id="IPR015422">
    <property type="entry name" value="PyrdxlP-dep_Trfase_small"/>
</dbReference>
<evidence type="ECO:0000313" key="1">
    <source>
        <dbReference type="EMBL" id="MBS2547771.1"/>
    </source>
</evidence>
<protein>
    <submittedName>
        <fullName evidence="1">Uncharacterized protein</fullName>
    </submittedName>
</protein>
<gene>
    <name evidence="1" type="ORF">KGQ19_12930</name>
</gene>
<name>A0ABS5KP09_9ACTN</name>
<dbReference type="RefSeq" id="WP_212009352.1">
    <property type="nucleotide sequence ID" value="NZ_JAAFYZ010000034.1"/>
</dbReference>
<dbReference type="Proteomes" id="UP000730482">
    <property type="component" value="Unassembled WGS sequence"/>
</dbReference>
<organism evidence="1 2">
    <name type="scientific">Catenulispora pinistramenti</name>
    <dbReference type="NCBI Taxonomy" id="2705254"/>
    <lineage>
        <taxon>Bacteria</taxon>
        <taxon>Bacillati</taxon>
        <taxon>Actinomycetota</taxon>
        <taxon>Actinomycetes</taxon>
        <taxon>Catenulisporales</taxon>
        <taxon>Catenulisporaceae</taxon>
        <taxon>Catenulispora</taxon>
    </lineage>
</organism>
<dbReference type="InterPro" id="IPR015424">
    <property type="entry name" value="PyrdxlP-dep_Trfase"/>
</dbReference>
<dbReference type="SUPFAM" id="SSF53383">
    <property type="entry name" value="PLP-dependent transferases"/>
    <property type="match status" value="1"/>
</dbReference>
<keyword evidence="2" id="KW-1185">Reference proteome</keyword>